<evidence type="ECO:0000259" key="2">
    <source>
        <dbReference type="Pfam" id="PF13556"/>
    </source>
</evidence>
<evidence type="ECO:0008006" key="6">
    <source>
        <dbReference type="Google" id="ProtNLM"/>
    </source>
</evidence>
<dbReference type="EMBL" id="ACCL02000001">
    <property type="protein sequence ID" value="EET62707.1"/>
    <property type="molecule type" value="Genomic_DNA"/>
</dbReference>
<evidence type="ECO:0000313" key="4">
    <source>
        <dbReference type="EMBL" id="EET62707.1"/>
    </source>
</evidence>
<proteinExistence type="inferred from homology"/>
<dbReference type="PANTHER" id="PTHR33744">
    <property type="entry name" value="CARBOHYDRATE DIACID REGULATOR"/>
    <property type="match status" value="1"/>
</dbReference>
<evidence type="ECO:0000313" key="5">
    <source>
        <dbReference type="Proteomes" id="UP000005561"/>
    </source>
</evidence>
<dbReference type="InterPro" id="IPR041522">
    <property type="entry name" value="CdaR_GGDEF"/>
</dbReference>
<evidence type="ECO:0000259" key="3">
    <source>
        <dbReference type="Pfam" id="PF17853"/>
    </source>
</evidence>
<dbReference type="RefSeq" id="WP_006859859.1">
    <property type="nucleotide sequence ID" value="NZ_ACCL02000001.1"/>
</dbReference>
<dbReference type="InterPro" id="IPR025736">
    <property type="entry name" value="PucR_C-HTH_dom"/>
</dbReference>
<dbReference type="Gene3D" id="1.10.10.2840">
    <property type="entry name" value="PucR C-terminal helix-turn-helix domain"/>
    <property type="match status" value="1"/>
</dbReference>
<comment type="similarity">
    <text evidence="1">Belongs to the CdaR family.</text>
</comment>
<dbReference type="OrthoDB" id="212459at2"/>
<reference evidence="4" key="1">
    <citation type="submission" date="2009-07" db="EMBL/GenBank/DDBJ databases">
        <authorList>
            <person name="Weinstock G."/>
            <person name="Sodergren E."/>
            <person name="Clifton S."/>
            <person name="Fulton L."/>
            <person name="Fulton B."/>
            <person name="Courtney L."/>
            <person name="Fronick C."/>
            <person name="Harrison M."/>
            <person name="Strong C."/>
            <person name="Farmer C."/>
            <person name="Delahaunty K."/>
            <person name="Markovic C."/>
            <person name="Hall O."/>
            <person name="Minx P."/>
            <person name="Tomlinson C."/>
            <person name="Mitreva M."/>
            <person name="Nelson J."/>
            <person name="Hou S."/>
            <person name="Wollam A."/>
            <person name="Pepin K.H."/>
            <person name="Johnson M."/>
            <person name="Bhonagiri V."/>
            <person name="Nash W.E."/>
            <person name="Warren W."/>
            <person name="Chinwalla A."/>
            <person name="Mardis E.R."/>
            <person name="Wilson R.K."/>
        </authorList>
    </citation>
    <scope>NUCLEOTIDE SEQUENCE [LARGE SCALE GENOMIC DNA]</scope>
    <source>
        <strain evidence="4">DSM 14469</strain>
    </source>
</reference>
<dbReference type="AlphaFoldDB" id="C6L8W8"/>
<dbReference type="Pfam" id="PF17853">
    <property type="entry name" value="GGDEF_2"/>
    <property type="match status" value="1"/>
</dbReference>
<accession>C6L8W8</accession>
<dbReference type="eggNOG" id="COG2508">
    <property type="taxonomic scope" value="Bacteria"/>
</dbReference>
<dbReference type="InterPro" id="IPR051448">
    <property type="entry name" value="CdaR-like_regulators"/>
</dbReference>
<comment type="caution">
    <text evidence="4">The sequence shown here is derived from an EMBL/GenBank/DDBJ whole genome shotgun (WGS) entry which is preliminary data.</text>
</comment>
<sequence length="403" mass="46908">MDKNYEQKETKLMKALIDRCGMQHIVDTAAELFGNSVFICDLGYKILCYSDHDATYDDFWEYVKNYNYSIPEQMIQIMRTGDFARIYSTDEPLIGKYSFAEFPFLAARIRDGSHVLGHVCIYGSRRDFCAEDNDLLVLLCKVISYEMLYRGISKPYEIPYYTLLADLLEGNLTDEQELQMRLKCLQLHLPPQMHLVIIDFLSSTVQTSIFYIREYLAQNLPDTLSIVYKNQLILLTSEAVIEHHLLEKNLSGYETSTDYRIGVSNLISGLQNLPVYYQQASDSIRIAGLIKMEGRLCLYKNLKIYQLLLYAEKEIDLHFLCDPVVLAIRSYDQQYHTEYLNDLIIYLNCGKNINKAAKEACVHKNSMYYRISKMEELFSFSFEDEETCLSLQLSLRILRLLNP</sequence>
<dbReference type="InterPro" id="IPR042070">
    <property type="entry name" value="PucR_C-HTH_sf"/>
</dbReference>
<feature type="domain" description="CdaR GGDEF-like" evidence="3">
    <location>
        <begin position="170"/>
        <end position="286"/>
    </location>
</feature>
<dbReference type="Proteomes" id="UP000005561">
    <property type="component" value="Unassembled WGS sequence"/>
</dbReference>
<evidence type="ECO:0000256" key="1">
    <source>
        <dbReference type="ARBA" id="ARBA00006754"/>
    </source>
</evidence>
<dbReference type="PANTHER" id="PTHR33744:SF1">
    <property type="entry name" value="DNA-BINDING TRANSCRIPTIONAL ACTIVATOR ADER"/>
    <property type="match status" value="1"/>
</dbReference>
<name>C6L8W8_9FIRM</name>
<protein>
    <recommendedName>
        <fullName evidence="6">PucR C-terminal helix-turn-helix domain-containing protein</fullName>
    </recommendedName>
</protein>
<feature type="domain" description="PucR C-terminal helix-turn-helix" evidence="2">
    <location>
        <begin position="343"/>
        <end position="397"/>
    </location>
</feature>
<dbReference type="Pfam" id="PF13556">
    <property type="entry name" value="HTH_30"/>
    <property type="match status" value="1"/>
</dbReference>
<gene>
    <name evidence="4" type="ORF">BRYFOR_05057</name>
</gene>
<dbReference type="STRING" id="168384.SAMN05660368_01688"/>
<keyword evidence="5" id="KW-1185">Reference proteome</keyword>
<organism evidence="4 5">
    <name type="scientific">Marvinbryantia formatexigens DSM 14469</name>
    <dbReference type="NCBI Taxonomy" id="478749"/>
    <lineage>
        <taxon>Bacteria</taxon>
        <taxon>Bacillati</taxon>
        <taxon>Bacillota</taxon>
        <taxon>Clostridia</taxon>
        <taxon>Lachnospirales</taxon>
        <taxon>Lachnospiraceae</taxon>
        <taxon>Marvinbryantia</taxon>
    </lineage>
</organism>